<comment type="similarity">
    <text evidence="1">Belongs to the cycloisomerase 2 family.</text>
</comment>
<dbReference type="AlphaFoldDB" id="A0AAD3YE75"/>
<reference evidence="2" key="2">
    <citation type="submission" date="2023-06" db="EMBL/GenBank/DDBJ databases">
        <authorList>
            <person name="Kobayashi Y."/>
            <person name="Kayamori A."/>
            <person name="Aoki K."/>
            <person name="Shiwa Y."/>
            <person name="Fujita N."/>
            <person name="Sugita T."/>
            <person name="Iwasaki W."/>
            <person name="Tanaka N."/>
            <person name="Takashima M."/>
        </authorList>
    </citation>
    <scope>NUCLEOTIDE SEQUENCE</scope>
    <source>
        <strain evidence="2">HIS016</strain>
    </source>
</reference>
<proteinExistence type="inferred from homology"/>
<dbReference type="GO" id="GO:0017057">
    <property type="term" value="F:6-phosphogluconolactonase activity"/>
    <property type="evidence" value="ECO:0007669"/>
    <property type="project" value="TreeGrafter"/>
</dbReference>
<evidence type="ECO:0000313" key="3">
    <source>
        <dbReference type="Proteomes" id="UP001222932"/>
    </source>
</evidence>
<reference evidence="2" key="1">
    <citation type="journal article" date="2023" name="BMC Genomics">
        <title>Chromosome-level genome assemblies of Cutaneotrichosporon spp. (Trichosporonales, Basidiomycota) reveal imbalanced evolution between nucleotide sequences and chromosome synteny.</title>
        <authorList>
            <person name="Kobayashi Y."/>
            <person name="Kayamori A."/>
            <person name="Aoki K."/>
            <person name="Shiwa Y."/>
            <person name="Matsutani M."/>
            <person name="Fujita N."/>
            <person name="Sugita T."/>
            <person name="Iwasaki W."/>
            <person name="Tanaka N."/>
            <person name="Takashima M."/>
        </authorList>
    </citation>
    <scope>NUCLEOTIDE SEQUENCE</scope>
    <source>
        <strain evidence="2">HIS016</strain>
    </source>
</reference>
<accession>A0AAD3YE75</accession>
<comment type="caution">
    <text evidence="2">The sequence shown here is derived from an EMBL/GenBank/DDBJ whole genome shotgun (WGS) entry which is preliminary data.</text>
</comment>
<organism evidence="2 3">
    <name type="scientific">Cutaneotrichosporon spelunceum</name>
    <dbReference type="NCBI Taxonomy" id="1672016"/>
    <lineage>
        <taxon>Eukaryota</taxon>
        <taxon>Fungi</taxon>
        <taxon>Dikarya</taxon>
        <taxon>Basidiomycota</taxon>
        <taxon>Agaricomycotina</taxon>
        <taxon>Tremellomycetes</taxon>
        <taxon>Trichosporonales</taxon>
        <taxon>Trichosporonaceae</taxon>
        <taxon>Cutaneotrichosporon</taxon>
    </lineage>
</organism>
<dbReference type="Pfam" id="PF10282">
    <property type="entry name" value="Lactonase"/>
    <property type="match status" value="1"/>
</dbReference>
<evidence type="ECO:0000313" key="2">
    <source>
        <dbReference type="EMBL" id="GMK58868.1"/>
    </source>
</evidence>
<keyword evidence="3" id="KW-1185">Reference proteome</keyword>
<dbReference type="InterPro" id="IPR015943">
    <property type="entry name" value="WD40/YVTN_repeat-like_dom_sf"/>
</dbReference>
<dbReference type="InterPro" id="IPR050282">
    <property type="entry name" value="Cycloisomerase_2"/>
</dbReference>
<dbReference type="PANTHER" id="PTHR30344">
    <property type="entry name" value="6-PHOSPHOGLUCONOLACTONASE-RELATED"/>
    <property type="match status" value="1"/>
</dbReference>
<dbReference type="PANTHER" id="PTHR30344:SF7">
    <property type="entry name" value="DUF2415 DOMAIN-CONTAINING PROTEIN"/>
    <property type="match status" value="1"/>
</dbReference>
<sequence>MTYTLITGGYRGAIARLSFDGSSLTLLADSATAKDPSWVTAFSPTAAFATSEAEGLVMSLDVGAEVTVTSQVDTHGNPAQVHVLADRSGVVVANYIGGSVTLHEILADGTLGPSEPTPLPFPYAAGAPNPERQDASHGHGVVEVAGVLYVADLGSDRVYAVRRRDGLEVGEWIQCPPGSGPRHCAVSRDESVMYVLCEMGHSVAAFNIPKEGVNESVHVWDHSYLPPSVPAEYTTFMDGAEIVLHPKHDVLYVSNRLELHAAEKNGLPPRLAESGDAVAILRLGEDGRSVLAAEWVRTGCCCVRGMQVSPDGEYVAVAGQCNSTIEMYQLSDKATKWTKVASLKLDAITDFAWM</sequence>
<protein>
    <recommendedName>
        <fullName evidence="4">Isomerase YbhE</fullName>
    </recommendedName>
</protein>
<dbReference type="Gene3D" id="2.130.10.10">
    <property type="entry name" value="YVTN repeat-like/Quinoprotein amine dehydrogenase"/>
    <property type="match status" value="1"/>
</dbReference>
<name>A0AAD3YE75_9TREE</name>
<gene>
    <name evidence="2" type="ORF">CspeluHIS016_0603100</name>
</gene>
<dbReference type="EMBL" id="BTCM01000006">
    <property type="protein sequence ID" value="GMK58868.1"/>
    <property type="molecule type" value="Genomic_DNA"/>
</dbReference>
<evidence type="ECO:0000256" key="1">
    <source>
        <dbReference type="ARBA" id="ARBA00005564"/>
    </source>
</evidence>
<evidence type="ECO:0008006" key="4">
    <source>
        <dbReference type="Google" id="ProtNLM"/>
    </source>
</evidence>
<dbReference type="Proteomes" id="UP001222932">
    <property type="component" value="Unassembled WGS sequence"/>
</dbReference>
<dbReference type="InterPro" id="IPR019405">
    <property type="entry name" value="Lactonase_7-beta_prop"/>
</dbReference>
<dbReference type="SUPFAM" id="SSF75011">
    <property type="entry name" value="3-carboxy-cis,cis-mucoante lactonizing enzyme"/>
    <property type="match status" value="1"/>
</dbReference>